<comment type="similarity">
    <text evidence="1">Belongs to the amidase family.</text>
</comment>
<proteinExistence type="inferred from homology"/>
<dbReference type="EMBL" id="DS268109">
    <property type="protein sequence ID" value="KMM66125.1"/>
    <property type="molecule type" value="Genomic_DNA"/>
</dbReference>
<feature type="domain" description="Amidase" evidence="3">
    <location>
        <begin position="158"/>
        <end position="575"/>
    </location>
</feature>
<dbReference type="OrthoDB" id="421993at2759"/>
<dbReference type="Proteomes" id="UP000054567">
    <property type="component" value="Unassembled WGS sequence"/>
</dbReference>
<reference evidence="5" key="2">
    <citation type="journal article" date="2009" name="Genome Res.">
        <title>Comparative genomic analyses of the human fungal pathogens Coccidioides and their relatives.</title>
        <authorList>
            <person name="Sharpton T.J."/>
            <person name="Stajich J.E."/>
            <person name="Rounsley S.D."/>
            <person name="Gardner M.J."/>
            <person name="Wortman J.R."/>
            <person name="Jordar V.S."/>
            <person name="Maiti R."/>
            <person name="Kodira C.D."/>
            <person name="Neafsey D.E."/>
            <person name="Zeng Q."/>
            <person name="Hung C.-Y."/>
            <person name="McMahan C."/>
            <person name="Muszewska A."/>
            <person name="Grynberg M."/>
            <person name="Mandel M.A."/>
            <person name="Kellner E.M."/>
            <person name="Barker B.M."/>
            <person name="Galgiani J.N."/>
            <person name="Orbach M.J."/>
            <person name="Kirkland T.N."/>
            <person name="Cole G.T."/>
            <person name="Henn M.R."/>
            <person name="Birren B.W."/>
            <person name="Taylor J.W."/>
        </authorList>
    </citation>
    <scope>NUCLEOTIDE SEQUENCE [LARGE SCALE GENOMIC DNA]</scope>
    <source>
        <strain evidence="5">RMSCC 3488</strain>
    </source>
</reference>
<evidence type="ECO:0000259" key="3">
    <source>
        <dbReference type="Pfam" id="PF01425"/>
    </source>
</evidence>
<dbReference type="InterPro" id="IPR023631">
    <property type="entry name" value="Amidase_dom"/>
</dbReference>
<dbReference type="GO" id="GO:0016740">
    <property type="term" value="F:transferase activity"/>
    <property type="evidence" value="ECO:0007669"/>
    <property type="project" value="UniProtKB-KW"/>
</dbReference>
<evidence type="ECO:0000256" key="2">
    <source>
        <dbReference type="SAM" id="MobiDB-lite"/>
    </source>
</evidence>
<dbReference type="PANTHER" id="PTHR11895:SF67">
    <property type="entry name" value="AMIDASE DOMAIN-CONTAINING PROTEIN"/>
    <property type="match status" value="1"/>
</dbReference>
<evidence type="ECO:0000313" key="5">
    <source>
        <dbReference type="Proteomes" id="UP000054567"/>
    </source>
</evidence>
<organism evidence="4 5">
    <name type="scientific">Coccidioides posadasii RMSCC 3488</name>
    <dbReference type="NCBI Taxonomy" id="454284"/>
    <lineage>
        <taxon>Eukaryota</taxon>
        <taxon>Fungi</taxon>
        <taxon>Dikarya</taxon>
        <taxon>Ascomycota</taxon>
        <taxon>Pezizomycotina</taxon>
        <taxon>Eurotiomycetes</taxon>
        <taxon>Eurotiomycetidae</taxon>
        <taxon>Onygenales</taxon>
        <taxon>Onygenaceae</taxon>
        <taxon>Coccidioides</taxon>
    </lineage>
</organism>
<gene>
    <name evidence="4" type="ORF">CPAG_02465</name>
</gene>
<reference evidence="4 5" key="1">
    <citation type="submission" date="2007-06" db="EMBL/GenBank/DDBJ databases">
        <title>The Genome Sequence of Coccidioides posadasii RMSCC_3488.</title>
        <authorList>
            <consortium name="Coccidioides Genome Resources Consortium"/>
            <consortium name="The Broad Institute Genome Sequencing Platform"/>
            <person name="Henn M.R."/>
            <person name="Sykes S."/>
            <person name="Young S."/>
            <person name="Jaffe D."/>
            <person name="Berlin A."/>
            <person name="Alvarez P."/>
            <person name="Butler J."/>
            <person name="Gnerre S."/>
            <person name="Grabherr M."/>
            <person name="Mauceli E."/>
            <person name="Brockman W."/>
            <person name="Kodira C."/>
            <person name="Alvarado L."/>
            <person name="Zeng Q."/>
            <person name="Crawford M."/>
            <person name="Antoine C."/>
            <person name="Devon K."/>
            <person name="Galgiani J."/>
            <person name="Orsborn K."/>
            <person name="Lewis M.L."/>
            <person name="Nusbaum C."/>
            <person name="Galagan J."/>
            <person name="Birren B."/>
        </authorList>
    </citation>
    <scope>NUCLEOTIDE SEQUENCE [LARGE SCALE GENOMIC DNA]</scope>
    <source>
        <strain evidence="4 5">RMSCC 3488</strain>
    </source>
</reference>
<dbReference type="Pfam" id="PF01425">
    <property type="entry name" value="Amidase"/>
    <property type="match status" value="1"/>
</dbReference>
<sequence>MASENSPRFLNYPEAKQGPKVPYKNDRKQNPTMRGLVVAIGAFLFKRLRFLRRFIWFNAGFGDLRRIREHLEDYEPRFDPTVIPVRDAISAEREDDLLLHTDRSPVSQKEHIRYYSVNDYHNMYMSGELTPTAVVKAILPLIRRDIIPQGEHSLAWFDTKVDLVLAAAEASTLRYKRKRPLGLLDGVPTAVKDEYDIDGYRTCLGSVNDYTGEAEPEKSITSWCVRQLEEAGAVVLGKLSMPEFGLDTSGNNPIYGTPCNPYCSRYYTGGSSSGSAYAVSTGLIPMALGSDGGGSIRIPSAFCSVYGLKPTHSRLSHRPGCNHSNTCAVNGPIAADIRSLALLYHVIGTPHPSSHFPSLSPPLSPPLRPRNKILGIPETWFSRSTPAIQRLCRSLLDKLVSAHNYTLMPIEIPFLVEGQTAHAMTVLTDAATLLPNTDNFTAANQIMIGLGTITPATDFLLAQKLRQLLMQHLAYLWKEYPGMIIVTPTTSCAGWPIRSKSELQYGLNDGNHILKTMEYVWMANFTGAPALSVPVGYIVPEGPEGAGEEADRDVAGKVPVGLMGMGEWASEDSLLQWGLEAEDVGKDRLSRPPIWVDVVERAKEEMKNSRHISVATKSSQS</sequence>
<dbReference type="Gene3D" id="3.90.1300.10">
    <property type="entry name" value="Amidase signature (AS) domain"/>
    <property type="match status" value="1"/>
</dbReference>
<dbReference type="PROSITE" id="PS00571">
    <property type="entry name" value="AMIDASES"/>
    <property type="match status" value="1"/>
</dbReference>
<evidence type="ECO:0000313" key="4">
    <source>
        <dbReference type="EMBL" id="KMM66125.1"/>
    </source>
</evidence>
<evidence type="ECO:0000256" key="1">
    <source>
        <dbReference type="ARBA" id="ARBA00009199"/>
    </source>
</evidence>
<dbReference type="PANTHER" id="PTHR11895">
    <property type="entry name" value="TRANSAMIDASE"/>
    <property type="match status" value="1"/>
</dbReference>
<accession>A0A0J6FA60</accession>
<dbReference type="SUPFAM" id="SSF75304">
    <property type="entry name" value="Amidase signature (AS) enzymes"/>
    <property type="match status" value="1"/>
</dbReference>
<reference evidence="5" key="3">
    <citation type="journal article" date="2010" name="Genome Res.">
        <title>Population genomic sequencing of Coccidioides fungi reveals recent hybridization and transposon control.</title>
        <authorList>
            <person name="Neafsey D.E."/>
            <person name="Barker B.M."/>
            <person name="Sharpton T.J."/>
            <person name="Stajich J.E."/>
            <person name="Park D.J."/>
            <person name="Whiston E."/>
            <person name="Hung C.-Y."/>
            <person name="McMahan C."/>
            <person name="White J."/>
            <person name="Sykes S."/>
            <person name="Heiman D."/>
            <person name="Young S."/>
            <person name="Zeng Q."/>
            <person name="Abouelleil A."/>
            <person name="Aftuck L."/>
            <person name="Bessette D."/>
            <person name="Brown A."/>
            <person name="FitzGerald M."/>
            <person name="Lui A."/>
            <person name="Macdonald J.P."/>
            <person name="Priest M."/>
            <person name="Orbach M.J."/>
            <person name="Galgiani J.N."/>
            <person name="Kirkland T.N."/>
            <person name="Cole G.T."/>
            <person name="Birren B.W."/>
            <person name="Henn M.R."/>
            <person name="Taylor J.W."/>
            <person name="Rounsley S.D."/>
        </authorList>
    </citation>
    <scope>NUCLEOTIDE SEQUENCE [LARGE SCALE GENOMIC DNA]</scope>
    <source>
        <strain evidence="5">RMSCC 3488</strain>
    </source>
</reference>
<feature type="region of interest" description="Disordered" evidence="2">
    <location>
        <begin position="1"/>
        <end position="28"/>
    </location>
</feature>
<dbReference type="InterPro" id="IPR000120">
    <property type="entry name" value="Amidase"/>
</dbReference>
<name>A0A0J6FA60_COCPO</name>
<dbReference type="InterPro" id="IPR020556">
    <property type="entry name" value="Amidase_CS"/>
</dbReference>
<dbReference type="AlphaFoldDB" id="A0A0J6FA60"/>
<dbReference type="InterPro" id="IPR036928">
    <property type="entry name" value="AS_sf"/>
</dbReference>
<keyword evidence="4" id="KW-0808">Transferase</keyword>
<protein>
    <submittedName>
        <fullName evidence="4">Glutamyl-tRNA(Gln) amidotransferase subunit A</fullName>
    </submittedName>
</protein>
<dbReference type="VEuPathDB" id="FungiDB:CPAG_02465"/>